<dbReference type="Gene3D" id="3.30.1490.20">
    <property type="entry name" value="ATP-grasp fold, A domain"/>
    <property type="match status" value="1"/>
</dbReference>
<feature type="domain" description="ATP-grasp fold succinyl-CoA synthetase-type" evidence="9">
    <location>
        <begin position="2"/>
        <end position="217"/>
    </location>
</feature>
<dbReference type="InterPro" id="IPR005809">
    <property type="entry name" value="Succ_CoA_ligase-like_bsu"/>
</dbReference>
<dbReference type="GO" id="GO:0042709">
    <property type="term" value="C:succinate-CoA ligase complex"/>
    <property type="evidence" value="ECO:0007669"/>
    <property type="project" value="TreeGrafter"/>
</dbReference>
<dbReference type="FunFam" id="3.30.470.20:FF:000002">
    <property type="entry name" value="Succinate--CoA ligase [ADP-forming] subunit beta"/>
    <property type="match status" value="1"/>
</dbReference>
<evidence type="ECO:0000313" key="11">
    <source>
        <dbReference type="Proteomes" id="UP000316614"/>
    </source>
</evidence>
<dbReference type="GO" id="GO:0004775">
    <property type="term" value="F:succinate-CoA ligase (ADP-forming) activity"/>
    <property type="evidence" value="ECO:0007669"/>
    <property type="project" value="UniProtKB-UniRule"/>
</dbReference>
<dbReference type="PROSITE" id="PS01217">
    <property type="entry name" value="SUCCINYL_COA_LIG_3"/>
    <property type="match status" value="1"/>
</dbReference>
<evidence type="ECO:0000256" key="7">
    <source>
        <dbReference type="HAMAP-Rule" id="MF_00558"/>
    </source>
</evidence>
<dbReference type="EMBL" id="CP041253">
    <property type="protein sequence ID" value="QDH80038.1"/>
    <property type="molecule type" value="Genomic_DNA"/>
</dbReference>
<dbReference type="PIRSF" id="PIRSF001554">
    <property type="entry name" value="SucCS_beta"/>
    <property type="match status" value="1"/>
</dbReference>
<feature type="binding site" evidence="7">
    <location>
        <position position="50"/>
    </location>
    <ligand>
        <name>ATP</name>
        <dbReference type="ChEBI" id="CHEBI:30616"/>
    </ligand>
</feature>
<dbReference type="PANTHER" id="PTHR11815">
    <property type="entry name" value="SUCCINYL-COA SYNTHETASE BETA CHAIN"/>
    <property type="match status" value="1"/>
</dbReference>
<dbReference type="AlphaFoldDB" id="A0A514CJN2"/>
<dbReference type="GO" id="GO:0006099">
    <property type="term" value="P:tricarboxylic acid cycle"/>
    <property type="evidence" value="ECO:0007669"/>
    <property type="project" value="UniProtKB-UniRule"/>
</dbReference>
<dbReference type="NCBIfam" id="NF001913">
    <property type="entry name" value="PRK00696.1"/>
    <property type="match status" value="1"/>
</dbReference>
<dbReference type="FunFam" id="3.30.1490.20:FF:000002">
    <property type="entry name" value="Succinate--CoA ligase [ADP-forming] subunit beta"/>
    <property type="match status" value="1"/>
</dbReference>
<dbReference type="InterPro" id="IPR005811">
    <property type="entry name" value="SUCC_ACL_C"/>
</dbReference>
<dbReference type="InterPro" id="IPR016102">
    <property type="entry name" value="Succinyl-CoA_synth-like"/>
</dbReference>
<dbReference type="HAMAP" id="MF_00558">
    <property type="entry name" value="Succ_CoA_beta"/>
    <property type="match status" value="1"/>
</dbReference>
<evidence type="ECO:0000256" key="1">
    <source>
        <dbReference type="ARBA" id="ARBA00009182"/>
    </source>
</evidence>
<dbReference type="InterPro" id="IPR017866">
    <property type="entry name" value="Succ-CoA_synthase_bsu_CS"/>
</dbReference>
<dbReference type="PANTHER" id="PTHR11815:SF10">
    <property type="entry name" value="SUCCINATE--COA LIGASE [GDP-FORMING] SUBUNIT BETA, MITOCHONDRIAL"/>
    <property type="match status" value="1"/>
</dbReference>
<dbReference type="GO" id="GO:0000287">
    <property type="term" value="F:magnesium ion binding"/>
    <property type="evidence" value="ECO:0007669"/>
    <property type="project" value="UniProtKB-UniRule"/>
</dbReference>
<comment type="similarity">
    <text evidence="1 7">Belongs to the succinate/malate CoA ligase beta subunit family.</text>
</comment>
<dbReference type="NCBIfam" id="TIGR01016">
    <property type="entry name" value="sucCoAbeta"/>
    <property type="match status" value="1"/>
</dbReference>
<evidence type="ECO:0000256" key="4">
    <source>
        <dbReference type="ARBA" id="ARBA00022723"/>
    </source>
</evidence>
<keyword evidence="2 7" id="KW-0816">Tricarboxylic acid cycle</keyword>
<feature type="binding site" evidence="7">
    <location>
        <position position="215"/>
    </location>
    <ligand>
        <name>Mg(2+)</name>
        <dbReference type="ChEBI" id="CHEBI:18420"/>
    </ligand>
</feature>
<dbReference type="Pfam" id="PF08442">
    <property type="entry name" value="ATP-grasp_2"/>
    <property type="match status" value="1"/>
</dbReference>
<dbReference type="InterPro" id="IPR013815">
    <property type="entry name" value="ATP_grasp_subdomain_1"/>
</dbReference>
<reference evidence="10 11" key="1">
    <citation type="submission" date="2019-06" db="EMBL/GenBank/DDBJ databases">
        <title>Echinicola alkalisoli sp. nov. isolated from saline soil.</title>
        <authorList>
            <person name="Sun J.-Q."/>
            <person name="Xu L."/>
        </authorList>
    </citation>
    <scope>NUCLEOTIDE SEQUENCE [LARGE SCALE GENOMIC DNA]</scope>
    <source>
        <strain evidence="10 11">LN3S3</strain>
    </source>
</reference>
<organism evidence="10 11">
    <name type="scientific">Echinicola soli</name>
    <dbReference type="NCBI Taxonomy" id="2591634"/>
    <lineage>
        <taxon>Bacteria</taxon>
        <taxon>Pseudomonadati</taxon>
        <taxon>Bacteroidota</taxon>
        <taxon>Cytophagia</taxon>
        <taxon>Cytophagales</taxon>
        <taxon>Cyclobacteriaceae</taxon>
        <taxon>Echinicola</taxon>
    </lineage>
</organism>
<feature type="binding site" evidence="7">
    <location>
        <position position="280"/>
    </location>
    <ligand>
        <name>substrate</name>
        <note>ligand shared with subunit alpha</note>
    </ligand>
</feature>
<dbReference type="Gene3D" id="3.40.50.261">
    <property type="entry name" value="Succinyl-CoA synthetase domains"/>
    <property type="match status" value="1"/>
</dbReference>
<evidence type="ECO:0000313" key="10">
    <source>
        <dbReference type="EMBL" id="QDH80038.1"/>
    </source>
</evidence>
<comment type="catalytic activity">
    <reaction evidence="7">
        <text>GTP + succinate + CoA = succinyl-CoA + GDP + phosphate</text>
        <dbReference type="Rhea" id="RHEA:22120"/>
        <dbReference type="ChEBI" id="CHEBI:30031"/>
        <dbReference type="ChEBI" id="CHEBI:37565"/>
        <dbReference type="ChEBI" id="CHEBI:43474"/>
        <dbReference type="ChEBI" id="CHEBI:57287"/>
        <dbReference type="ChEBI" id="CHEBI:57292"/>
        <dbReference type="ChEBI" id="CHEBI:58189"/>
    </reaction>
</comment>
<dbReference type="EC" id="6.2.1.5" evidence="7"/>
<gene>
    <name evidence="7 10" type="primary">sucC</name>
    <name evidence="10" type="ORF">FKX85_13755</name>
</gene>
<keyword evidence="11" id="KW-1185">Reference proteome</keyword>
<keyword evidence="5 7" id="KW-0547">Nucleotide-binding</keyword>
<comment type="subunit">
    <text evidence="7">Heterotetramer of two alpha and two beta subunits.</text>
</comment>
<dbReference type="GO" id="GO:0004776">
    <property type="term" value="F:succinate-CoA ligase (GDP-forming) activity"/>
    <property type="evidence" value="ECO:0007669"/>
    <property type="project" value="RHEA"/>
</dbReference>
<proteinExistence type="inferred from homology"/>
<dbReference type="Gene3D" id="3.30.470.20">
    <property type="entry name" value="ATP-grasp fold, B domain"/>
    <property type="match status" value="1"/>
</dbReference>
<dbReference type="GO" id="GO:0006104">
    <property type="term" value="P:succinyl-CoA metabolic process"/>
    <property type="evidence" value="ECO:0007669"/>
    <property type="project" value="TreeGrafter"/>
</dbReference>
<dbReference type="SUPFAM" id="SSF52210">
    <property type="entry name" value="Succinyl-CoA synthetase domains"/>
    <property type="match status" value="1"/>
</dbReference>
<keyword evidence="4 7" id="KW-0479">Metal-binding</keyword>
<feature type="binding site" evidence="7">
    <location>
        <position position="123"/>
    </location>
    <ligand>
        <name>ATP</name>
        <dbReference type="ChEBI" id="CHEBI:30616"/>
    </ligand>
</feature>
<evidence type="ECO:0000259" key="9">
    <source>
        <dbReference type="Pfam" id="PF08442"/>
    </source>
</evidence>
<feature type="domain" description="ATP-citrate synthase/succinyl-CoA ligase C-terminal" evidence="8">
    <location>
        <begin position="278"/>
        <end position="398"/>
    </location>
</feature>
<dbReference type="SUPFAM" id="SSF56059">
    <property type="entry name" value="Glutathione synthetase ATP-binding domain-like"/>
    <property type="match status" value="1"/>
</dbReference>
<evidence type="ECO:0000256" key="6">
    <source>
        <dbReference type="ARBA" id="ARBA00022842"/>
    </source>
</evidence>
<feature type="binding site" evidence="7">
    <location>
        <begin position="337"/>
        <end position="339"/>
    </location>
    <ligand>
        <name>substrate</name>
        <note>ligand shared with subunit alpha</note>
    </ligand>
</feature>
<name>A0A514CJN2_9BACT</name>
<feature type="binding site" evidence="7">
    <location>
        <position position="113"/>
    </location>
    <ligand>
        <name>ATP</name>
        <dbReference type="ChEBI" id="CHEBI:30616"/>
    </ligand>
</feature>
<comment type="cofactor">
    <cofactor evidence="7">
        <name>Mg(2+)</name>
        <dbReference type="ChEBI" id="CHEBI:18420"/>
    </cofactor>
    <text evidence="7">Binds 1 Mg(2+) ion per subunit.</text>
</comment>
<dbReference type="Proteomes" id="UP000316614">
    <property type="component" value="Chromosome"/>
</dbReference>
<keyword evidence="6 7" id="KW-0460">Magnesium</keyword>
<evidence type="ECO:0000259" key="8">
    <source>
        <dbReference type="Pfam" id="PF00549"/>
    </source>
</evidence>
<sequence length="405" mass="43451">MNIHEYQAKEVLKGYGVKIQEGIVAETPEAALEAAKQLNAETGTSWYVIKAQIHAGGRGKGKIQQTGSNGVVLAKKLDEVTEKAKNILGGTLVTHQTGPEGKAVNKVLVAQDVYYPGDSEPKEYYLSILLDRAKGCNVIMASTEGGMDIEEVAEKTPEKIIKEWIDPKVGLQAFQARKVAFALGLSGNALKEMVKFISSLYKAYDSTDSSQFEINPVLKTSDDQILAVDAKVNLDDNALYRHRDLAELRDLAEEDPLEVEAGKSDLNYVKLDGNVGCMVNGAGLAMATMDMIKLSGGEPANFLDVGGGANATTVEAGFRIILKDPNVKAILINVFGGIVRCDRIASGVVEAYKSIGDIRVPIIVRLQGTNAEEGAKIIDESGLKVSSAITLKEAAEKVQEVLKNA</sequence>
<comment type="function">
    <text evidence="7">Succinyl-CoA synthetase functions in the citric acid cycle (TCA), coupling the hydrolysis of succinyl-CoA to the synthesis of either ATP or GTP and thus represents the only step of substrate-level phosphorylation in the TCA. The beta subunit provides nucleotide specificity of the enzyme and binds the substrate succinate, while the binding sites for coenzyme A and phosphate are found in the alpha subunit.</text>
</comment>
<dbReference type="UniPathway" id="UPA00223">
    <property type="reaction ID" value="UER00999"/>
</dbReference>
<dbReference type="KEGG" id="echi:FKX85_13755"/>
<feature type="binding site" evidence="7">
    <location>
        <begin position="57"/>
        <end position="59"/>
    </location>
    <ligand>
        <name>ATP</name>
        <dbReference type="ChEBI" id="CHEBI:30616"/>
    </ligand>
</feature>
<accession>A0A514CJN2</accession>
<comment type="catalytic activity">
    <reaction evidence="7">
        <text>succinate + ATP + CoA = succinyl-CoA + ADP + phosphate</text>
        <dbReference type="Rhea" id="RHEA:17661"/>
        <dbReference type="ChEBI" id="CHEBI:30031"/>
        <dbReference type="ChEBI" id="CHEBI:30616"/>
        <dbReference type="ChEBI" id="CHEBI:43474"/>
        <dbReference type="ChEBI" id="CHEBI:57287"/>
        <dbReference type="ChEBI" id="CHEBI:57292"/>
        <dbReference type="ChEBI" id="CHEBI:456216"/>
        <dbReference type="EC" id="6.2.1.5"/>
    </reaction>
</comment>
<dbReference type="GO" id="GO:0005829">
    <property type="term" value="C:cytosol"/>
    <property type="evidence" value="ECO:0007669"/>
    <property type="project" value="TreeGrafter"/>
</dbReference>
<dbReference type="RefSeq" id="WP_141615275.1">
    <property type="nucleotide sequence ID" value="NZ_CP041253.1"/>
</dbReference>
<dbReference type="FunFam" id="3.40.50.261:FF:000001">
    <property type="entry name" value="Succinate--CoA ligase [ADP-forming] subunit beta"/>
    <property type="match status" value="1"/>
</dbReference>
<keyword evidence="7" id="KW-0067">ATP-binding</keyword>
<dbReference type="Pfam" id="PF00549">
    <property type="entry name" value="Ligase_CoA"/>
    <property type="match status" value="1"/>
</dbReference>
<dbReference type="OrthoDB" id="9802602at2"/>
<evidence type="ECO:0000256" key="5">
    <source>
        <dbReference type="ARBA" id="ARBA00022741"/>
    </source>
</evidence>
<evidence type="ECO:0000256" key="3">
    <source>
        <dbReference type="ARBA" id="ARBA00022598"/>
    </source>
</evidence>
<feature type="binding site" evidence="7">
    <location>
        <position position="229"/>
    </location>
    <ligand>
        <name>Mg(2+)</name>
        <dbReference type="ChEBI" id="CHEBI:18420"/>
    </ligand>
</feature>
<comment type="pathway">
    <text evidence="7">Carbohydrate metabolism; tricarboxylic acid cycle; succinate from succinyl-CoA (ligase route): step 1/1.</text>
</comment>
<dbReference type="GO" id="GO:0005524">
    <property type="term" value="F:ATP binding"/>
    <property type="evidence" value="ECO:0007669"/>
    <property type="project" value="UniProtKB-UniRule"/>
</dbReference>
<dbReference type="InterPro" id="IPR013650">
    <property type="entry name" value="ATP-grasp_succ-CoA_synth-type"/>
</dbReference>
<protein>
    <recommendedName>
        <fullName evidence="7">Succinate--CoA ligase [ADP-forming] subunit beta</fullName>
        <ecNumber evidence="7">6.2.1.5</ecNumber>
    </recommendedName>
    <alternativeName>
        <fullName evidence="7">Succinyl-CoA synthetase subunit beta</fullName>
        <shortName evidence="7">SCS-beta</shortName>
    </alternativeName>
</protein>
<keyword evidence="3 7" id="KW-0436">Ligase</keyword>
<comment type="caution">
    <text evidence="7">Lacks conserved residue(s) required for the propagation of feature annotation.</text>
</comment>
<evidence type="ECO:0000256" key="2">
    <source>
        <dbReference type="ARBA" id="ARBA00022532"/>
    </source>
</evidence>